<organism evidence="1">
    <name type="scientific">Oryza sativa subsp. japonica</name>
    <name type="common">Rice</name>
    <dbReference type="NCBI Taxonomy" id="39947"/>
    <lineage>
        <taxon>Eukaryota</taxon>
        <taxon>Viridiplantae</taxon>
        <taxon>Streptophyta</taxon>
        <taxon>Embryophyta</taxon>
        <taxon>Tracheophyta</taxon>
        <taxon>Spermatophyta</taxon>
        <taxon>Magnoliopsida</taxon>
        <taxon>Liliopsida</taxon>
        <taxon>Poales</taxon>
        <taxon>Poaceae</taxon>
        <taxon>BOP clade</taxon>
        <taxon>Oryzoideae</taxon>
        <taxon>Oryzeae</taxon>
        <taxon>Oryzinae</taxon>
        <taxon>Oryza</taxon>
        <taxon>Oryza sativa</taxon>
    </lineage>
</organism>
<accession>C1AR06</accession>
<protein>
    <submittedName>
        <fullName evidence="1">Uncharacterized protein P0587F01.15</fullName>
    </submittedName>
</protein>
<name>C1AR06_ORYSJ</name>
<reference evidence="1" key="1">
    <citation type="submission" date="2009-03" db="EMBL/GenBank/DDBJ databases">
        <title>Oryza sativa nipponbare(GA3) genomic DNA, chromosome 5, PAC clone:P0587F01, partial.</title>
        <authorList>
            <person name="Matsumoto T."/>
            <person name="Wu J."/>
            <person name="Kanamori H."/>
        </authorList>
    </citation>
    <scope>NUCLEOTIDE SEQUENCE</scope>
</reference>
<dbReference type="EMBL" id="AP011109">
    <property type="protein sequence ID" value="BAH47702.1"/>
    <property type="molecule type" value="Genomic_DNA"/>
</dbReference>
<proteinExistence type="predicted"/>
<evidence type="ECO:0000313" key="1">
    <source>
        <dbReference type="EMBL" id="BAH47702.1"/>
    </source>
</evidence>
<gene>
    <name evidence="1" type="primary">P0587F01.15</name>
</gene>
<sequence length="56" mass="5671">MARLGRGGSARAVAAARQWRRLTGWKDVYGQNHTTGIGGELTGDAKATAAAASGDG</sequence>
<dbReference type="AlphaFoldDB" id="C1AR06"/>